<dbReference type="RefSeq" id="WP_163905616.1">
    <property type="nucleotide sequence ID" value="NZ_AP022599.1"/>
</dbReference>
<reference evidence="2 3" key="1">
    <citation type="journal article" date="2019" name="Emerg. Microbes Infect.">
        <title>Comprehensive subspecies identification of 175 nontuberculous mycobacteria species based on 7547 genomic profiles.</title>
        <authorList>
            <person name="Matsumoto Y."/>
            <person name="Kinjo T."/>
            <person name="Motooka D."/>
            <person name="Nabeya D."/>
            <person name="Jung N."/>
            <person name="Uechi K."/>
            <person name="Horii T."/>
            <person name="Iida T."/>
            <person name="Fujita J."/>
            <person name="Nakamura S."/>
        </authorList>
    </citation>
    <scope>NUCLEOTIDE SEQUENCE [LARGE SCALE GENOMIC DNA]</scope>
    <source>
        <strain evidence="2 3">JCM 6370</strain>
    </source>
</reference>
<dbReference type="CDD" id="cd00093">
    <property type="entry name" value="HTH_XRE"/>
    <property type="match status" value="1"/>
</dbReference>
<dbReference type="AlphaFoldDB" id="A0A7I7US43"/>
<evidence type="ECO:0000313" key="2">
    <source>
        <dbReference type="EMBL" id="BBY84197.1"/>
    </source>
</evidence>
<organism evidence="2 3">
    <name type="scientific">Mycolicibacterium pulveris</name>
    <name type="common">Mycobacterium pulveris</name>
    <dbReference type="NCBI Taxonomy" id="36813"/>
    <lineage>
        <taxon>Bacteria</taxon>
        <taxon>Bacillati</taxon>
        <taxon>Actinomycetota</taxon>
        <taxon>Actinomycetes</taxon>
        <taxon>Mycobacteriales</taxon>
        <taxon>Mycobacteriaceae</taxon>
        <taxon>Mycolicibacterium</taxon>
    </lineage>
</organism>
<dbReference type="SUPFAM" id="SSF47413">
    <property type="entry name" value="lambda repressor-like DNA-binding domains"/>
    <property type="match status" value="1"/>
</dbReference>
<dbReference type="Proteomes" id="UP000467252">
    <property type="component" value="Chromosome"/>
</dbReference>
<proteinExistence type="predicted"/>
<feature type="region of interest" description="Disordered" evidence="1">
    <location>
        <begin position="81"/>
        <end position="132"/>
    </location>
</feature>
<dbReference type="EMBL" id="AP022599">
    <property type="protein sequence ID" value="BBY84197.1"/>
    <property type="molecule type" value="Genomic_DNA"/>
</dbReference>
<dbReference type="GO" id="GO:0003677">
    <property type="term" value="F:DNA binding"/>
    <property type="evidence" value="ECO:0007669"/>
    <property type="project" value="InterPro"/>
</dbReference>
<keyword evidence="3" id="KW-1185">Reference proteome</keyword>
<dbReference type="Gene3D" id="1.10.260.40">
    <property type="entry name" value="lambda repressor-like DNA-binding domains"/>
    <property type="match status" value="1"/>
</dbReference>
<evidence type="ECO:0000313" key="3">
    <source>
        <dbReference type="Proteomes" id="UP000467252"/>
    </source>
</evidence>
<sequence length="157" mass="17250">MTTQMDWVPDTEDFSVRLALIRHGKRWNMKEAALACGVKPQSWREWELHGRRPQDYEAICKQIAQVAQCNLVWLMTGHRLLPPDPPAAPANPFSGPQAGGAQVHHFRPRTSPIVSAPRSDRELTTVQDGSVDEDAARYVALAEGAPTASAPTADKSS</sequence>
<protein>
    <submittedName>
        <fullName evidence="2">Uncharacterized protein</fullName>
    </submittedName>
</protein>
<name>A0A7I7US43_MYCPV</name>
<evidence type="ECO:0000256" key="1">
    <source>
        <dbReference type="SAM" id="MobiDB-lite"/>
    </source>
</evidence>
<dbReference type="InterPro" id="IPR010982">
    <property type="entry name" value="Lambda_DNA-bd_dom_sf"/>
</dbReference>
<dbReference type="InterPro" id="IPR001387">
    <property type="entry name" value="Cro/C1-type_HTH"/>
</dbReference>
<accession>A0A7I7US43</accession>
<gene>
    <name evidence="2" type="ORF">MPUL_53550</name>
</gene>